<dbReference type="GO" id="GO:0019185">
    <property type="term" value="C:snRNA-activating protein complex"/>
    <property type="evidence" value="ECO:0007669"/>
    <property type="project" value="TreeGrafter"/>
</dbReference>
<feature type="region of interest" description="Disordered" evidence="7">
    <location>
        <begin position="95"/>
        <end position="129"/>
    </location>
</feature>
<evidence type="ECO:0000256" key="1">
    <source>
        <dbReference type="ARBA" id="ARBA00004123"/>
    </source>
</evidence>
<dbReference type="GO" id="GO:0003681">
    <property type="term" value="F:bent DNA binding"/>
    <property type="evidence" value="ECO:0007669"/>
    <property type="project" value="TreeGrafter"/>
</dbReference>
<gene>
    <name evidence="8" type="ORF">SEMRO_2121_G315490.1</name>
</gene>
<evidence type="ECO:0000313" key="9">
    <source>
        <dbReference type="Proteomes" id="UP001153069"/>
    </source>
</evidence>
<keyword evidence="6" id="KW-0539">Nucleus</keyword>
<feature type="region of interest" description="Disordered" evidence="7">
    <location>
        <begin position="42"/>
        <end position="64"/>
    </location>
</feature>
<evidence type="ECO:0000256" key="7">
    <source>
        <dbReference type="SAM" id="MobiDB-lite"/>
    </source>
</evidence>
<dbReference type="GO" id="GO:0001006">
    <property type="term" value="F:RNA polymerase III type 3 promoter sequence-specific DNA binding"/>
    <property type="evidence" value="ECO:0007669"/>
    <property type="project" value="TreeGrafter"/>
</dbReference>
<dbReference type="GO" id="GO:0000978">
    <property type="term" value="F:RNA polymerase II cis-regulatory region sequence-specific DNA binding"/>
    <property type="evidence" value="ECO:0007669"/>
    <property type="project" value="TreeGrafter"/>
</dbReference>
<comment type="similarity">
    <text evidence="2">Belongs to the SNAPC3/SRD2 family.</text>
</comment>
<dbReference type="PANTHER" id="PTHR13421:SF16">
    <property type="entry name" value="SNRNA-ACTIVATING PROTEIN COMPLEX SUBUNIT 3"/>
    <property type="match status" value="1"/>
</dbReference>
<evidence type="ECO:0000256" key="4">
    <source>
        <dbReference type="ARBA" id="ARBA00023125"/>
    </source>
</evidence>
<feature type="region of interest" description="Disordered" evidence="7">
    <location>
        <begin position="313"/>
        <end position="337"/>
    </location>
</feature>
<dbReference type="OrthoDB" id="46583at2759"/>
<evidence type="ECO:0000256" key="3">
    <source>
        <dbReference type="ARBA" id="ARBA00023015"/>
    </source>
</evidence>
<comment type="subcellular location">
    <subcellularLocation>
        <location evidence="1">Nucleus</location>
    </subcellularLocation>
</comment>
<dbReference type="GO" id="GO:0001046">
    <property type="term" value="F:core promoter sequence-specific DNA binding"/>
    <property type="evidence" value="ECO:0007669"/>
    <property type="project" value="TreeGrafter"/>
</dbReference>
<organism evidence="8 9">
    <name type="scientific">Seminavis robusta</name>
    <dbReference type="NCBI Taxonomy" id="568900"/>
    <lineage>
        <taxon>Eukaryota</taxon>
        <taxon>Sar</taxon>
        <taxon>Stramenopiles</taxon>
        <taxon>Ochrophyta</taxon>
        <taxon>Bacillariophyta</taxon>
        <taxon>Bacillariophyceae</taxon>
        <taxon>Bacillariophycidae</taxon>
        <taxon>Naviculales</taxon>
        <taxon>Naviculaceae</taxon>
        <taxon>Seminavis</taxon>
    </lineage>
</organism>
<feature type="region of interest" description="Disordered" evidence="7">
    <location>
        <begin position="141"/>
        <end position="162"/>
    </location>
</feature>
<comment type="caution">
    <text evidence="8">The sequence shown here is derived from an EMBL/GenBank/DDBJ whole genome shotgun (WGS) entry which is preliminary data.</text>
</comment>
<dbReference type="InterPro" id="IPR022042">
    <property type="entry name" value="snRNA-activating_su3"/>
</dbReference>
<keyword evidence="4" id="KW-0238">DNA-binding</keyword>
<dbReference type="Proteomes" id="UP001153069">
    <property type="component" value="Unassembled WGS sequence"/>
</dbReference>
<evidence type="ECO:0000256" key="5">
    <source>
        <dbReference type="ARBA" id="ARBA00023163"/>
    </source>
</evidence>
<dbReference type="PANTHER" id="PTHR13421">
    <property type="entry name" value="SNRNA-ACTIVATING PROTEIN COMPLEX SUBUNIT 3"/>
    <property type="match status" value="1"/>
</dbReference>
<feature type="region of interest" description="Disordered" evidence="7">
    <location>
        <begin position="504"/>
        <end position="538"/>
    </location>
</feature>
<dbReference type="Pfam" id="PF12251">
    <property type="entry name" value="SNAPC3"/>
    <property type="match status" value="1"/>
</dbReference>
<dbReference type="GO" id="GO:0042796">
    <property type="term" value="P:snRNA transcription by RNA polymerase III"/>
    <property type="evidence" value="ECO:0007669"/>
    <property type="project" value="TreeGrafter"/>
</dbReference>
<proteinExistence type="inferred from homology"/>
<sequence length="564" mass="64532">MTDHNNFGKDALERLTLTESRRRWQVLLEREEQVRSCVAACPPRRKKKDIDKEDEPEEGPFDLQSVAIPPIHTVIENLLEDYILQWQQLDFRKVNNDQEPNNHEKPSNNDTTTTTTTENPEPLKKKRRKFWHNDQHLKIPESFDYATRQPAPSDDDDNNSTRVVDLLDPTKQISYNQALWELFEQVPTLEEVEAQLLEGHELHQTSRVLQDIVEGYQAYSRIDAHGLSQMRKKDRHEMPPIGQNFNASRTGMDEDRESTITFECWRREPRRGPVLDPDMATFEMVGSQTLADLHQTIVELTEDELWEFVKAPATAATQNNPPNDTTTNNENADPPEPDSGYFFIEDTFYTIGSVDYVTPIIEWLGECDSLARRNILGISATAKLQIKPMKHAKLKDIPFRLGVRYHHACHGDVECAFFVTDRHHPRKQQQPQDKAAAKRKPHFPLLVHDTWAVSHGYTDCEGCQKYPVCVATSNQCALALGHRALCQQCSQILLGFDVNQNRSKASEEEHVPKQLPADAAPHDTDKPGAENNAERQSHGDTCMSYALWRNEQLLSTGAAKNPFF</sequence>
<feature type="compositionally biased region" description="Basic and acidic residues" evidence="7">
    <location>
        <begin position="520"/>
        <end position="538"/>
    </location>
</feature>
<keyword evidence="3" id="KW-0805">Transcription regulation</keyword>
<keyword evidence="5" id="KW-0804">Transcription</keyword>
<dbReference type="AlphaFoldDB" id="A0A9N8HW38"/>
<feature type="compositionally biased region" description="Basic and acidic residues" evidence="7">
    <location>
        <begin position="95"/>
        <end position="107"/>
    </location>
</feature>
<dbReference type="GO" id="GO:0005634">
    <property type="term" value="C:nucleus"/>
    <property type="evidence" value="ECO:0007669"/>
    <property type="project" value="UniProtKB-SubCell"/>
</dbReference>
<dbReference type="EMBL" id="CAICTM010002119">
    <property type="protein sequence ID" value="CAB9527996.1"/>
    <property type="molecule type" value="Genomic_DNA"/>
</dbReference>
<name>A0A9N8HW38_9STRA</name>
<feature type="compositionally biased region" description="Low complexity" evidence="7">
    <location>
        <begin position="313"/>
        <end position="332"/>
    </location>
</feature>
<reference evidence="8" key="1">
    <citation type="submission" date="2020-06" db="EMBL/GenBank/DDBJ databases">
        <authorList>
            <consortium name="Plant Systems Biology data submission"/>
        </authorList>
    </citation>
    <scope>NUCLEOTIDE SEQUENCE</scope>
    <source>
        <strain evidence="8">D6</strain>
    </source>
</reference>
<evidence type="ECO:0000313" key="8">
    <source>
        <dbReference type="EMBL" id="CAB9527996.1"/>
    </source>
</evidence>
<feature type="region of interest" description="Disordered" evidence="7">
    <location>
        <begin position="230"/>
        <end position="253"/>
    </location>
</feature>
<dbReference type="GO" id="GO:0042795">
    <property type="term" value="P:snRNA transcription by RNA polymerase II"/>
    <property type="evidence" value="ECO:0007669"/>
    <property type="project" value="TreeGrafter"/>
</dbReference>
<evidence type="ECO:0000256" key="6">
    <source>
        <dbReference type="ARBA" id="ARBA00023242"/>
    </source>
</evidence>
<accession>A0A9N8HW38</accession>
<protein>
    <submittedName>
        <fullName evidence="8">Uncharacterized protein</fullName>
    </submittedName>
</protein>
<keyword evidence="9" id="KW-1185">Reference proteome</keyword>
<evidence type="ECO:0000256" key="2">
    <source>
        <dbReference type="ARBA" id="ARBA00010410"/>
    </source>
</evidence>